<comment type="pathway">
    <text evidence="4">Quinol/quinone metabolism; 1,4-dihydroxy-2-naphthoate biosynthesis; 1,4-dihydroxy-2-naphthoate from chorismate: step 4/7.</text>
</comment>
<gene>
    <name evidence="4" type="primary">menC</name>
    <name evidence="7" type="ORF">KTC_37020</name>
</gene>
<keyword evidence="1 4" id="KW-0479">Metal-binding</keyword>
<dbReference type="InterPro" id="IPR010196">
    <property type="entry name" value="OSB_synthase_MenC1"/>
</dbReference>
<dbReference type="InterPro" id="IPR036849">
    <property type="entry name" value="Enolase-like_C_sf"/>
</dbReference>
<dbReference type="SFLD" id="SFLDF00009">
    <property type="entry name" value="o-succinylbenzoate_synthase"/>
    <property type="match status" value="1"/>
</dbReference>
<dbReference type="SFLD" id="SFLDG00180">
    <property type="entry name" value="muconate_cycloisomerase"/>
    <property type="match status" value="1"/>
</dbReference>
<dbReference type="GO" id="GO:0000287">
    <property type="term" value="F:magnesium ion binding"/>
    <property type="evidence" value="ECO:0007669"/>
    <property type="project" value="UniProtKB-UniRule"/>
</dbReference>
<comment type="similarity">
    <text evidence="4">Belongs to the mandelate racemase/muconate lactonizing enzyme family. MenC type 1 subfamily.</text>
</comment>
<dbReference type="SUPFAM" id="SSF51604">
    <property type="entry name" value="Enolase C-terminal domain-like"/>
    <property type="match status" value="1"/>
</dbReference>
<keyword evidence="2 4" id="KW-0460">Magnesium</keyword>
<dbReference type="SMART" id="SM00922">
    <property type="entry name" value="MR_MLE"/>
    <property type="match status" value="1"/>
</dbReference>
<evidence type="ECO:0000256" key="4">
    <source>
        <dbReference type="HAMAP-Rule" id="MF_00470"/>
    </source>
</evidence>
<dbReference type="EMBL" id="AP019376">
    <property type="protein sequence ID" value="BBH88951.1"/>
    <property type="molecule type" value="Genomic_DNA"/>
</dbReference>
<evidence type="ECO:0000256" key="1">
    <source>
        <dbReference type="ARBA" id="ARBA00022723"/>
    </source>
</evidence>
<sequence>MSIVDILCHPYRIPLRTGVSTAHGKLAVRSGAILEVRSASGHIGYGDAAPLADFHAETLDSVLQSLTPLLTQLQGREPLAALSTLYNLLDSVKLPSATVFGLEVALLDLVSKMRGVPLYSQLLHDSGKGKSAIPVNAVIGASGIDETVQAARMAVQRGFRCLKLKVANGLSEEDEIARIAAVRQAVGSDVGLRLDANEHWDFERAVRVLNACASYDIQYVEQPFRAYDLDSMYRLRQEVAIPVAADEAVYNLENARRIVAWEAADILIIKPQMTGGLYMSRQIIHEATRHNVQCVVTDAMESGIGVVATLHLAAASPEVTLPCGLATLDLLADDLLLEALPIEQGSMTVPAGPGLGMSLDQDALKKYAVKEVRGE</sequence>
<name>A0A455SP49_9CHLR</name>
<keyword evidence="3 4" id="KW-0456">Lyase</keyword>
<dbReference type="InterPro" id="IPR029065">
    <property type="entry name" value="Enolase_C-like"/>
</dbReference>
<feature type="active site" description="Proton acceptor" evidence="4">
    <location>
        <position position="270"/>
    </location>
</feature>
<reference evidence="7" key="1">
    <citation type="submission" date="2018-12" db="EMBL/GenBank/DDBJ databases">
        <title>Novel natural products biosynthetic potential of the class Ktedonobacteria.</title>
        <authorList>
            <person name="Zheng Y."/>
            <person name="Saitou A."/>
            <person name="Wang C.M."/>
            <person name="Toyoda A."/>
            <person name="Minakuchi Y."/>
            <person name="Sekiguchi Y."/>
            <person name="Ueda K."/>
            <person name="Takano H."/>
            <person name="Sakai Y."/>
            <person name="Yokota A."/>
            <person name="Yabe S."/>
        </authorList>
    </citation>
    <scope>NUCLEOTIDE SEQUENCE</scope>
    <source>
        <strain evidence="7">COM3</strain>
    </source>
</reference>
<dbReference type="UniPathway" id="UPA01057">
    <property type="reaction ID" value="UER00165"/>
</dbReference>
<dbReference type="InterPro" id="IPR041338">
    <property type="entry name" value="OSBS_N"/>
</dbReference>
<dbReference type="GO" id="GO:0009234">
    <property type="term" value="P:menaquinone biosynthetic process"/>
    <property type="evidence" value="ECO:0007669"/>
    <property type="project" value="UniProtKB-UniRule"/>
</dbReference>
<dbReference type="InterPro" id="IPR013342">
    <property type="entry name" value="Mandelate_racemase_C"/>
</dbReference>
<evidence type="ECO:0000256" key="3">
    <source>
        <dbReference type="ARBA" id="ARBA00023239"/>
    </source>
</evidence>
<protein>
    <recommendedName>
        <fullName evidence="4 5">o-succinylbenzoate synthase</fullName>
        <shortName evidence="4">OSB synthase</shortName>
        <shortName evidence="4">OSBS</shortName>
        <ecNumber evidence="4 5">4.2.1.113</ecNumber>
    </recommendedName>
    <alternativeName>
        <fullName evidence="4">4-(2'-carboxyphenyl)-4-oxybutyric acid synthase</fullName>
    </alternativeName>
    <alternativeName>
        <fullName evidence="4">o-succinylbenzoic acid synthase</fullName>
    </alternativeName>
</protein>
<dbReference type="Gene3D" id="3.20.20.120">
    <property type="entry name" value="Enolase-like C-terminal domain"/>
    <property type="match status" value="1"/>
</dbReference>
<proteinExistence type="inferred from homology"/>
<dbReference type="AlphaFoldDB" id="A0A455SP49"/>
<feature type="binding site" evidence="4">
    <location>
        <position position="195"/>
    </location>
    <ligand>
        <name>Mg(2+)</name>
        <dbReference type="ChEBI" id="CHEBI:18420"/>
    </ligand>
</feature>
<dbReference type="UniPathway" id="UPA00079"/>
<dbReference type="Pfam" id="PF21508">
    <property type="entry name" value="MenC_N"/>
    <property type="match status" value="1"/>
</dbReference>
<keyword evidence="4" id="KW-0474">Menaquinone biosynthesis</keyword>
<comment type="function">
    <text evidence="4">Converts 2-succinyl-6-hydroxy-2,4-cyclohexadiene-1-carboxylate (SHCHC) to 2-succinylbenzoate (OSB).</text>
</comment>
<evidence type="ECO:0000256" key="2">
    <source>
        <dbReference type="ARBA" id="ARBA00022842"/>
    </source>
</evidence>
<organism evidence="7">
    <name type="scientific">Thermosporothrix sp. COM3</name>
    <dbReference type="NCBI Taxonomy" id="2490863"/>
    <lineage>
        <taxon>Bacteria</taxon>
        <taxon>Bacillati</taxon>
        <taxon>Chloroflexota</taxon>
        <taxon>Ktedonobacteria</taxon>
        <taxon>Ktedonobacterales</taxon>
        <taxon>Thermosporotrichaceae</taxon>
        <taxon>Thermosporothrix</taxon>
    </lineage>
</organism>
<evidence type="ECO:0000259" key="6">
    <source>
        <dbReference type="SMART" id="SM00922"/>
    </source>
</evidence>
<feature type="binding site" evidence="4">
    <location>
        <position position="246"/>
    </location>
    <ligand>
        <name>Mg(2+)</name>
        <dbReference type="ChEBI" id="CHEBI:18420"/>
    </ligand>
</feature>
<evidence type="ECO:0000313" key="7">
    <source>
        <dbReference type="EMBL" id="BBH88951.1"/>
    </source>
</evidence>
<dbReference type="HAMAP" id="MF_00470">
    <property type="entry name" value="MenC_1"/>
    <property type="match status" value="1"/>
</dbReference>
<feature type="domain" description="Mandelate racemase/muconate lactonizing enzyme C-terminal" evidence="6">
    <location>
        <begin position="144"/>
        <end position="242"/>
    </location>
</feature>
<dbReference type="CDD" id="cd03320">
    <property type="entry name" value="OSBS"/>
    <property type="match status" value="1"/>
</dbReference>
<dbReference type="SFLD" id="SFLDS00001">
    <property type="entry name" value="Enolase"/>
    <property type="match status" value="1"/>
</dbReference>
<dbReference type="InterPro" id="IPR029017">
    <property type="entry name" value="Enolase-like_N"/>
</dbReference>
<dbReference type="EC" id="4.2.1.113" evidence="4 5"/>
<accession>A0A455SP49</accession>
<comment type="cofactor">
    <cofactor evidence="4">
        <name>a divalent metal cation</name>
        <dbReference type="ChEBI" id="CHEBI:60240"/>
    </cofactor>
</comment>
<dbReference type="PANTHER" id="PTHR48073:SF2">
    <property type="entry name" value="O-SUCCINYLBENZOATE SYNTHASE"/>
    <property type="match status" value="1"/>
</dbReference>
<feature type="active site" description="Proton donor" evidence="4">
    <location>
        <position position="165"/>
    </location>
</feature>
<feature type="binding site" evidence="4">
    <location>
        <position position="221"/>
    </location>
    <ligand>
        <name>Mg(2+)</name>
        <dbReference type="ChEBI" id="CHEBI:18420"/>
    </ligand>
</feature>
<dbReference type="Gene3D" id="3.30.390.10">
    <property type="entry name" value="Enolase-like, N-terminal domain"/>
    <property type="match status" value="1"/>
</dbReference>
<comment type="pathway">
    <text evidence="4">Quinol/quinone metabolism; menaquinone biosynthesis.</text>
</comment>
<dbReference type="NCBIfam" id="TIGR01927">
    <property type="entry name" value="menC_gam_Gplu"/>
    <property type="match status" value="1"/>
</dbReference>
<comment type="catalytic activity">
    <reaction evidence="4">
        <text>(1R,6R)-6-hydroxy-2-succinyl-cyclohexa-2,4-diene-1-carboxylate = 2-succinylbenzoate + H2O</text>
        <dbReference type="Rhea" id="RHEA:10196"/>
        <dbReference type="ChEBI" id="CHEBI:15377"/>
        <dbReference type="ChEBI" id="CHEBI:18325"/>
        <dbReference type="ChEBI" id="CHEBI:58689"/>
        <dbReference type="EC" id="4.2.1.113"/>
    </reaction>
</comment>
<dbReference type="PANTHER" id="PTHR48073">
    <property type="entry name" value="O-SUCCINYLBENZOATE SYNTHASE-RELATED"/>
    <property type="match status" value="1"/>
</dbReference>
<dbReference type="GO" id="GO:0043748">
    <property type="term" value="F:O-succinylbenzoate synthase activity"/>
    <property type="evidence" value="ECO:0007669"/>
    <property type="project" value="UniProtKB-EC"/>
</dbReference>
<evidence type="ECO:0000256" key="5">
    <source>
        <dbReference type="NCBIfam" id="TIGR01927"/>
    </source>
</evidence>
<dbReference type="Pfam" id="PF13378">
    <property type="entry name" value="MR_MLE_C"/>
    <property type="match status" value="1"/>
</dbReference>
<dbReference type="SUPFAM" id="SSF54826">
    <property type="entry name" value="Enolase N-terminal domain-like"/>
    <property type="match status" value="1"/>
</dbReference>